<dbReference type="CDD" id="cd05008">
    <property type="entry name" value="SIS_GlmS_GlmD_1"/>
    <property type="match status" value="1"/>
</dbReference>
<dbReference type="Pfam" id="PF01380">
    <property type="entry name" value="SIS"/>
    <property type="match status" value="2"/>
</dbReference>
<dbReference type="HOGENOM" id="CLU_012520_7_0_2"/>
<dbReference type="STRING" id="999630.TUZN_0328"/>
<keyword evidence="6 9" id="KW-0315">Glutamine amidotransferase</keyword>
<organism evidence="9 10">
    <name type="scientific">Thermoproteus uzoniensis (strain 768-20)</name>
    <dbReference type="NCBI Taxonomy" id="999630"/>
    <lineage>
        <taxon>Archaea</taxon>
        <taxon>Thermoproteota</taxon>
        <taxon>Thermoprotei</taxon>
        <taxon>Thermoproteales</taxon>
        <taxon>Thermoproteaceae</taxon>
        <taxon>Thermoproteus</taxon>
    </lineage>
</organism>
<dbReference type="Gene3D" id="3.40.50.10490">
    <property type="entry name" value="Glucose-6-phosphate isomerase like protein, domain 1"/>
    <property type="match status" value="2"/>
</dbReference>
<dbReference type="PANTHER" id="PTHR10937">
    <property type="entry name" value="GLUCOSAMINE--FRUCTOSE-6-PHOSPHATE AMINOTRANSFERASE, ISOMERIZING"/>
    <property type="match status" value="1"/>
</dbReference>
<dbReference type="InterPro" id="IPR029055">
    <property type="entry name" value="Ntn_hydrolases_N"/>
</dbReference>
<keyword evidence="3" id="KW-0032">Aminotransferase</keyword>
<dbReference type="Gene3D" id="3.60.20.10">
    <property type="entry name" value="Glutamine Phosphoribosylpyrophosphate, subunit 1, domain 1"/>
    <property type="match status" value="1"/>
</dbReference>
<dbReference type="Pfam" id="PF13522">
    <property type="entry name" value="GATase_6"/>
    <property type="match status" value="1"/>
</dbReference>
<dbReference type="PANTHER" id="PTHR10937:SF0">
    <property type="entry name" value="GLUTAMINE--FRUCTOSE-6-PHOSPHATE TRANSAMINASE (ISOMERIZING)"/>
    <property type="match status" value="1"/>
</dbReference>
<dbReference type="EC" id="2.6.1.16" evidence="2"/>
<reference key="2">
    <citation type="submission" date="2011-03" db="EMBL/GenBank/DDBJ databases">
        <title>Complete genome sequence of the thermoacidophilic crenarchaeon Thermoproteus uzoniensis 768-20.</title>
        <authorList>
            <person name="Mardanov A.V."/>
            <person name="Gumerov V.M."/>
            <person name="Beletsky A.V."/>
            <person name="Prokofeva M.I."/>
            <person name="Bonch-Osmolovskaya E.A."/>
            <person name="Ravin N.V."/>
            <person name="Skryabin K.G."/>
        </authorList>
    </citation>
    <scope>NUCLEOTIDE SEQUENCE</scope>
    <source>
        <strain>768-20</strain>
    </source>
</reference>
<evidence type="ECO:0000259" key="8">
    <source>
        <dbReference type="PROSITE" id="PS51464"/>
    </source>
</evidence>
<feature type="domain" description="SIS" evidence="8">
    <location>
        <begin position="273"/>
        <end position="413"/>
    </location>
</feature>
<keyword evidence="4" id="KW-0808">Transferase</keyword>
<dbReference type="NCBIfam" id="NF001484">
    <property type="entry name" value="PRK00331.1"/>
    <property type="match status" value="1"/>
</dbReference>
<evidence type="ECO:0000256" key="4">
    <source>
        <dbReference type="ARBA" id="ARBA00022679"/>
    </source>
</evidence>
<feature type="domain" description="SIS" evidence="8">
    <location>
        <begin position="447"/>
        <end position="579"/>
    </location>
</feature>
<evidence type="ECO:0000313" key="10">
    <source>
        <dbReference type="Proteomes" id="UP000008138"/>
    </source>
</evidence>
<protein>
    <recommendedName>
        <fullName evidence="2">glutamine--fructose-6-phosphate transaminase (isomerizing)</fullName>
        <ecNumber evidence="2">2.6.1.16</ecNumber>
    </recommendedName>
</protein>
<dbReference type="InterPro" id="IPR035466">
    <property type="entry name" value="GlmS/AgaS_SIS"/>
</dbReference>
<name>F2L2G1_THEU7</name>
<dbReference type="InterPro" id="IPR046348">
    <property type="entry name" value="SIS_dom_sf"/>
</dbReference>
<dbReference type="Proteomes" id="UP000008138">
    <property type="component" value="Chromosome"/>
</dbReference>
<reference evidence="9 10" key="1">
    <citation type="journal article" date="2011" name="J. Bacteriol.">
        <title>Complete genome sequence of the thermoacidophilic crenarchaeon Thermoproteus uzoniensis 768-20.</title>
        <authorList>
            <person name="Mardanov A.V."/>
            <person name="Gumerov V.M."/>
            <person name="Beletsky A.V."/>
            <person name="Prokofeva M.I."/>
            <person name="Bonch-Osmolovskaya E.A."/>
            <person name="Ravin N.V."/>
            <person name="Skryabin K.G."/>
        </authorList>
    </citation>
    <scope>NUCLEOTIDE SEQUENCE [LARGE SCALE GENOMIC DNA]</scope>
    <source>
        <strain evidence="9 10">768-20</strain>
    </source>
</reference>
<evidence type="ECO:0000313" key="9">
    <source>
        <dbReference type="EMBL" id="AEA11826.1"/>
    </source>
</evidence>
<dbReference type="SUPFAM" id="SSF56235">
    <property type="entry name" value="N-terminal nucleophile aminohydrolases (Ntn hydrolases)"/>
    <property type="match status" value="1"/>
</dbReference>
<evidence type="ECO:0000256" key="2">
    <source>
        <dbReference type="ARBA" id="ARBA00012916"/>
    </source>
</evidence>
<dbReference type="GO" id="GO:0006047">
    <property type="term" value="P:UDP-N-acetylglucosamine metabolic process"/>
    <property type="evidence" value="ECO:0007669"/>
    <property type="project" value="TreeGrafter"/>
</dbReference>
<dbReference type="GO" id="GO:0004360">
    <property type="term" value="F:glutamine-fructose-6-phosphate transaminase (isomerizing) activity"/>
    <property type="evidence" value="ECO:0007669"/>
    <property type="project" value="UniProtKB-EC"/>
</dbReference>
<dbReference type="SUPFAM" id="SSF53697">
    <property type="entry name" value="SIS domain"/>
    <property type="match status" value="1"/>
</dbReference>
<evidence type="ECO:0000256" key="1">
    <source>
        <dbReference type="ARBA" id="ARBA00001031"/>
    </source>
</evidence>
<evidence type="ECO:0000259" key="7">
    <source>
        <dbReference type="PROSITE" id="PS51278"/>
    </source>
</evidence>
<keyword evidence="10" id="KW-1185">Reference proteome</keyword>
<dbReference type="InterPro" id="IPR001347">
    <property type="entry name" value="SIS_dom"/>
</dbReference>
<evidence type="ECO:0000256" key="6">
    <source>
        <dbReference type="ARBA" id="ARBA00022962"/>
    </source>
</evidence>
<dbReference type="GO" id="GO:0006487">
    <property type="term" value="P:protein N-linked glycosylation"/>
    <property type="evidence" value="ECO:0007669"/>
    <property type="project" value="TreeGrafter"/>
</dbReference>
<dbReference type="AlphaFoldDB" id="F2L2G1"/>
<proteinExistence type="predicted"/>
<dbReference type="EMBL" id="CP002590">
    <property type="protein sequence ID" value="AEA11826.1"/>
    <property type="molecule type" value="Genomic_DNA"/>
</dbReference>
<dbReference type="GO" id="GO:0006002">
    <property type="term" value="P:fructose 6-phosphate metabolic process"/>
    <property type="evidence" value="ECO:0007669"/>
    <property type="project" value="TreeGrafter"/>
</dbReference>
<dbReference type="PROSITE" id="PS51278">
    <property type="entry name" value="GATASE_TYPE_2"/>
    <property type="match status" value="1"/>
</dbReference>
<accession>F2L2G1</accession>
<dbReference type="InterPro" id="IPR017932">
    <property type="entry name" value="GATase_2_dom"/>
</dbReference>
<gene>
    <name evidence="9" type="ordered locus">TUZN_0328</name>
</gene>
<dbReference type="KEGG" id="tuz:TUZN_0328"/>
<keyword evidence="5" id="KW-0677">Repeat</keyword>
<evidence type="ECO:0000256" key="5">
    <source>
        <dbReference type="ARBA" id="ARBA00022737"/>
    </source>
</evidence>
<dbReference type="GO" id="GO:0097367">
    <property type="term" value="F:carbohydrate derivative binding"/>
    <property type="evidence" value="ECO:0007669"/>
    <property type="project" value="InterPro"/>
</dbReference>
<evidence type="ECO:0000256" key="3">
    <source>
        <dbReference type="ARBA" id="ARBA00022576"/>
    </source>
</evidence>
<sequence>MFFKRRLGAYVGGIFGFYCKEPRSLRDIKTGLKRLVYRGYDGSGAAYLEGGVLKVVKRPGHVDGLELPDVYVAAALGHTRYASRGRVTLENTHPLLDCGRRIAVVVDGVIDGYEALRDELAAAGHKFTSTTDAEVVAHLLEGADPAALAERLSGMFSFAALTADGRLFAVQRGQPLVVAVSGSCSYISSDIASLYGFAEEAYLLPEGAYVELEPGGFKVRPAEGGQQPERKRVKELLYAEKAGFPHFMLKEIYEVPEALLRTKAALMEKYLRLASMIVQGAKNVYVIGNGTSLHAGMVSSYYFADVGTPVDVISAAEFPHYALENVGTGTVILAISQSGETSDVIRSIRAARRQGAVIIGVTNSVSSRLAIESNVYLPITAGPEMAVPATKTFTSTLETLLILAYYVGLHTGKRSQADLKALAERIDGLARALAGSMQSLDKAAEGLADRLAARGAIYVAGSGIVYPVALEGALKLKEAALLHAEGIQLGELLHGPLALASRGLLVAVLRPTDKSAADLYNKALKIASERGADVLTVGPGGDMPAVEADRELAPISYAVSLQLLAYRTGVKVGAPIDTPPGLVKAVTV</sequence>
<dbReference type="eggNOG" id="arCOG00057">
    <property type="taxonomic scope" value="Archaea"/>
</dbReference>
<feature type="domain" description="Glutamine amidotransferase type-2" evidence="7">
    <location>
        <begin position="12"/>
        <end position="215"/>
    </location>
</feature>
<comment type="catalytic activity">
    <reaction evidence="1">
        <text>D-fructose 6-phosphate + L-glutamine = D-glucosamine 6-phosphate + L-glutamate</text>
        <dbReference type="Rhea" id="RHEA:13237"/>
        <dbReference type="ChEBI" id="CHEBI:29985"/>
        <dbReference type="ChEBI" id="CHEBI:58359"/>
        <dbReference type="ChEBI" id="CHEBI:58725"/>
        <dbReference type="ChEBI" id="CHEBI:61527"/>
        <dbReference type="EC" id="2.6.1.16"/>
    </reaction>
</comment>
<dbReference type="CDD" id="cd05009">
    <property type="entry name" value="SIS_GlmS_GlmD_2"/>
    <property type="match status" value="1"/>
</dbReference>
<dbReference type="InterPro" id="IPR035490">
    <property type="entry name" value="GlmS/FrlB_SIS"/>
</dbReference>
<dbReference type="PROSITE" id="PS51464">
    <property type="entry name" value="SIS"/>
    <property type="match status" value="2"/>
</dbReference>